<evidence type="ECO:0000313" key="2">
    <source>
        <dbReference type="EMBL" id="KAL1403873.1"/>
    </source>
</evidence>
<proteinExistence type="inferred from homology"/>
<dbReference type="EMBL" id="JBEHCU010001061">
    <property type="protein sequence ID" value="KAL1403873.1"/>
    <property type="molecule type" value="Genomic_DNA"/>
</dbReference>
<organism evidence="2 3">
    <name type="scientific">Culex pipiens pipiens</name>
    <name type="common">Northern house mosquito</name>
    <dbReference type="NCBI Taxonomy" id="38569"/>
    <lineage>
        <taxon>Eukaryota</taxon>
        <taxon>Metazoa</taxon>
        <taxon>Ecdysozoa</taxon>
        <taxon>Arthropoda</taxon>
        <taxon>Hexapoda</taxon>
        <taxon>Insecta</taxon>
        <taxon>Pterygota</taxon>
        <taxon>Neoptera</taxon>
        <taxon>Endopterygota</taxon>
        <taxon>Diptera</taxon>
        <taxon>Nematocera</taxon>
        <taxon>Culicoidea</taxon>
        <taxon>Culicidae</taxon>
        <taxon>Culicinae</taxon>
        <taxon>Culicini</taxon>
        <taxon>Culex</taxon>
        <taxon>Culex</taxon>
    </lineage>
</organism>
<sequence length="345" mass="38505">MVLALFRHGVRSPIVTFPTDPHANYPWVGGMESLQPKGLVQLYELGQSMRARYKFLIPDHVAKQKQKIYAVSSASQRCIDSAQSFLAGFLQTSTTGINGSVVPKQPVLLHIIPGDQDAILYQLNVTCPRASLIRTQLKEDPTSALGPFLREGAILQEYVSSLIGAPVTSLHNLALICDALEMYHTLGLPQPAWAAKVFPERTRELMVRYLQSYSATPELKRIRGGPLLAEFLDKMRRVRDSRMRFGRRIFLYSGHDLTQMSLFNSMDMREQTLARADCGSAVVFELHKSKLLVGDLEVRMIQYATAGSVPKQLEIPRCPGVCSLSEFERSVSHLVLSDLNEACLT</sequence>
<evidence type="ECO:0008006" key="4">
    <source>
        <dbReference type="Google" id="ProtNLM"/>
    </source>
</evidence>
<comment type="similarity">
    <text evidence="1">Belongs to the histidine acid phosphatase family.</text>
</comment>
<dbReference type="InterPro" id="IPR029033">
    <property type="entry name" value="His_PPase_superfam"/>
</dbReference>
<accession>A0ABD1DWP3</accession>
<dbReference type="AlphaFoldDB" id="A0ABD1DWP3"/>
<evidence type="ECO:0000256" key="1">
    <source>
        <dbReference type="ARBA" id="ARBA00005375"/>
    </source>
</evidence>
<dbReference type="InterPro" id="IPR000560">
    <property type="entry name" value="His_Pase_clade-2"/>
</dbReference>
<protein>
    <recommendedName>
        <fullName evidence="4">Testicular acid phosphatase</fullName>
    </recommendedName>
</protein>
<dbReference type="PANTHER" id="PTHR11567">
    <property type="entry name" value="ACID PHOSPHATASE-RELATED"/>
    <property type="match status" value="1"/>
</dbReference>
<name>A0ABD1DWP3_CULPP</name>
<dbReference type="PANTHER" id="PTHR11567:SF19">
    <property type="entry name" value="GH19849P"/>
    <property type="match status" value="1"/>
</dbReference>
<evidence type="ECO:0000313" key="3">
    <source>
        <dbReference type="Proteomes" id="UP001562425"/>
    </source>
</evidence>
<dbReference type="InterPro" id="IPR050645">
    <property type="entry name" value="Histidine_acid_phosphatase"/>
</dbReference>
<keyword evidence="3" id="KW-1185">Reference proteome</keyword>
<dbReference type="Pfam" id="PF00328">
    <property type="entry name" value="His_Phos_2"/>
    <property type="match status" value="1"/>
</dbReference>
<dbReference type="Proteomes" id="UP001562425">
    <property type="component" value="Unassembled WGS sequence"/>
</dbReference>
<reference evidence="2 3" key="1">
    <citation type="submission" date="2024-05" db="EMBL/GenBank/DDBJ databases">
        <title>Culex pipiens pipiens assembly and annotation.</title>
        <authorList>
            <person name="Alout H."/>
            <person name="Durand T."/>
        </authorList>
    </citation>
    <scope>NUCLEOTIDE SEQUENCE [LARGE SCALE GENOMIC DNA]</scope>
    <source>
        <strain evidence="2">HA-2024</strain>
        <tissue evidence="2">Whole body</tissue>
    </source>
</reference>
<dbReference type="SUPFAM" id="SSF53254">
    <property type="entry name" value="Phosphoglycerate mutase-like"/>
    <property type="match status" value="1"/>
</dbReference>
<gene>
    <name evidence="2" type="ORF">pipiens_005524</name>
</gene>
<dbReference type="GO" id="GO:0016791">
    <property type="term" value="F:phosphatase activity"/>
    <property type="evidence" value="ECO:0007669"/>
    <property type="project" value="UniProtKB-ARBA"/>
</dbReference>
<dbReference type="CDD" id="cd07061">
    <property type="entry name" value="HP_HAP_like"/>
    <property type="match status" value="1"/>
</dbReference>
<dbReference type="Gene3D" id="3.40.50.1240">
    <property type="entry name" value="Phosphoglycerate mutase-like"/>
    <property type="match status" value="1"/>
</dbReference>
<comment type="caution">
    <text evidence="2">The sequence shown here is derived from an EMBL/GenBank/DDBJ whole genome shotgun (WGS) entry which is preliminary data.</text>
</comment>